<keyword evidence="2" id="KW-0201">Cytochrome c-type biogenesis</keyword>
<keyword evidence="4" id="KW-0676">Redox-active center</keyword>
<gene>
    <name evidence="6" type="ORF">Pbs1_23590</name>
</gene>
<dbReference type="PANTHER" id="PTHR42852:SF6">
    <property type="entry name" value="THIOL:DISULFIDE INTERCHANGE PROTEIN DSBE"/>
    <property type="match status" value="1"/>
</dbReference>
<dbReference type="GO" id="GO:0030313">
    <property type="term" value="C:cell envelope"/>
    <property type="evidence" value="ECO:0007669"/>
    <property type="project" value="UniProtKB-SubCell"/>
</dbReference>
<sequence>MKKLVYLLAFSIALVSCKEKQKDYVTFSGKITNKNSETVTISNPQFKFNKVIKVGEDGTFKDTMNVKDGFYRFFDGKEYTALYLKNGADINMTIDAKKFDETITYTGVGFEESAFLAKASLEQKKLFEDKELMNLPELDFRSKVSNFVDDFNKRFEGASLDSTFVASQKQSIAGLENYLTKMYNDKQYITKKLAKGAESPKFVNYENNAGGTTSLDDLKGKYVYIDLWATWCQPCKNEIPFLKKVEEKYHNKNIEFVSISVDRQKDYETWKKMIVDKELSGVQLYAKEDKAFMDAYRVSGIPRFILLDPEGKIIDSNAPRPSNPKLVELFESLNI</sequence>
<dbReference type="InterPro" id="IPR013766">
    <property type="entry name" value="Thioredoxin_domain"/>
</dbReference>
<dbReference type="InterPro" id="IPR036249">
    <property type="entry name" value="Thioredoxin-like_sf"/>
</dbReference>
<dbReference type="PROSITE" id="PS51257">
    <property type="entry name" value="PROKAR_LIPOPROTEIN"/>
    <property type="match status" value="1"/>
</dbReference>
<dbReference type="GO" id="GO:0017004">
    <property type="term" value="P:cytochrome complex assembly"/>
    <property type="evidence" value="ECO:0007669"/>
    <property type="project" value="UniProtKB-KW"/>
</dbReference>
<dbReference type="Gene3D" id="3.40.30.10">
    <property type="entry name" value="Glutaredoxin"/>
    <property type="match status" value="1"/>
</dbReference>
<dbReference type="SUPFAM" id="SSF52833">
    <property type="entry name" value="Thioredoxin-like"/>
    <property type="match status" value="1"/>
</dbReference>
<dbReference type="CDD" id="cd02966">
    <property type="entry name" value="TlpA_like_family"/>
    <property type="match status" value="1"/>
</dbReference>
<evidence type="ECO:0000259" key="5">
    <source>
        <dbReference type="PROSITE" id="PS51352"/>
    </source>
</evidence>
<dbReference type="AlphaFoldDB" id="A0AB33KXD2"/>
<evidence type="ECO:0000256" key="2">
    <source>
        <dbReference type="ARBA" id="ARBA00022748"/>
    </source>
</evidence>
<keyword evidence="3" id="KW-1015">Disulfide bond</keyword>
<organism evidence="6">
    <name type="scientific">Tenacibaculum sp. Pbs-1</name>
    <dbReference type="NCBI Taxonomy" id="3238748"/>
    <lineage>
        <taxon>Bacteria</taxon>
        <taxon>Pseudomonadati</taxon>
        <taxon>Bacteroidota</taxon>
        <taxon>Flavobacteriia</taxon>
        <taxon>Flavobacteriales</taxon>
        <taxon>Flavobacteriaceae</taxon>
        <taxon>Tenacibaculum</taxon>
    </lineage>
</organism>
<dbReference type="Pfam" id="PF08534">
    <property type="entry name" value="Redoxin"/>
    <property type="match status" value="1"/>
</dbReference>
<evidence type="ECO:0000256" key="1">
    <source>
        <dbReference type="ARBA" id="ARBA00004196"/>
    </source>
</evidence>
<evidence type="ECO:0000256" key="3">
    <source>
        <dbReference type="ARBA" id="ARBA00023157"/>
    </source>
</evidence>
<dbReference type="InterPro" id="IPR050553">
    <property type="entry name" value="Thioredoxin_ResA/DsbE_sf"/>
</dbReference>
<evidence type="ECO:0000256" key="4">
    <source>
        <dbReference type="ARBA" id="ARBA00023284"/>
    </source>
</evidence>
<comment type="subcellular location">
    <subcellularLocation>
        <location evidence="1">Cell envelope</location>
    </subcellularLocation>
</comment>
<dbReference type="PANTHER" id="PTHR42852">
    <property type="entry name" value="THIOL:DISULFIDE INTERCHANGE PROTEIN DSBE"/>
    <property type="match status" value="1"/>
</dbReference>
<accession>A0AB33KXD2</accession>
<protein>
    <submittedName>
        <fullName evidence="6">TlpA disulfide reductase family protein</fullName>
    </submittedName>
</protein>
<feature type="domain" description="Thioredoxin" evidence="5">
    <location>
        <begin position="193"/>
        <end position="335"/>
    </location>
</feature>
<dbReference type="EMBL" id="AP035888">
    <property type="protein sequence ID" value="BFP69016.1"/>
    <property type="molecule type" value="Genomic_DNA"/>
</dbReference>
<dbReference type="PROSITE" id="PS51352">
    <property type="entry name" value="THIOREDOXIN_2"/>
    <property type="match status" value="1"/>
</dbReference>
<dbReference type="InterPro" id="IPR013740">
    <property type="entry name" value="Redoxin"/>
</dbReference>
<name>A0AB33KXD2_9FLAO</name>
<evidence type="ECO:0000313" key="6">
    <source>
        <dbReference type="EMBL" id="BFP69016.1"/>
    </source>
</evidence>
<proteinExistence type="predicted"/>
<reference evidence="6" key="1">
    <citation type="submission" date="2024-08" db="EMBL/GenBank/DDBJ databases">
        <title>Whole genome sequence of Tenacibaculum sp. strain pbs-1 associated with black-spot shell disease in Akoya pearl oysters.</title>
        <authorList>
            <person name="Sakatoku A."/>
            <person name="Suzuki T."/>
            <person name="Hatano K."/>
            <person name="Seki M."/>
            <person name="Tanaka D."/>
            <person name="Nakamura S."/>
            <person name="Suzuki N."/>
            <person name="Isshiki T."/>
        </authorList>
    </citation>
    <scope>NUCLEOTIDE SEQUENCE</scope>
    <source>
        <strain evidence="6">Pbs-1</strain>
    </source>
</reference>